<dbReference type="SUPFAM" id="SSF54427">
    <property type="entry name" value="NTF2-like"/>
    <property type="match status" value="1"/>
</dbReference>
<gene>
    <name evidence="1" type="ORF">PPG34_14610</name>
</gene>
<dbReference type="RefSeq" id="WP_313834152.1">
    <property type="nucleotide sequence ID" value="NZ_JAQOUE010000001.1"/>
</dbReference>
<dbReference type="InterPro" id="IPR032710">
    <property type="entry name" value="NTF2-like_dom_sf"/>
</dbReference>
<comment type="caution">
    <text evidence="1">The sequence shown here is derived from an EMBL/GenBank/DDBJ whole genome shotgun (WGS) entry which is preliminary data.</text>
</comment>
<keyword evidence="2" id="KW-1185">Reference proteome</keyword>
<sequence length="130" mass="14496">MSHTVLIKDTVSEKEEALDAISSVIQRYVQGGRKGKASLMRPAFHDNATIHGYFGASLLAGPITILFDWVDTNPPASDLVAYIVNIDVADTVATARLELHNWLGFRFTDLFTLLKEDGQWIITSKVFHTY</sequence>
<protein>
    <submittedName>
        <fullName evidence="1">Nuclear transport factor 2 family protein</fullName>
    </submittedName>
</protein>
<dbReference type="EMBL" id="JAQOUE010000001">
    <property type="protein sequence ID" value="MDT7043586.1"/>
    <property type="molecule type" value="Genomic_DNA"/>
</dbReference>
<name>A0ABU3KAY3_9BACT</name>
<dbReference type="Proteomes" id="UP001250932">
    <property type="component" value="Unassembled WGS sequence"/>
</dbReference>
<dbReference type="InterPro" id="IPR039437">
    <property type="entry name" value="FrzH/put_lumazine-bd"/>
</dbReference>
<dbReference type="Gene3D" id="3.10.450.50">
    <property type="match status" value="1"/>
</dbReference>
<accession>A0ABU3KAY3</accession>
<organism evidence="1 2">
    <name type="scientific">Candidatus Nitronereus thalassa</name>
    <dbReference type="NCBI Taxonomy" id="3020898"/>
    <lineage>
        <taxon>Bacteria</taxon>
        <taxon>Pseudomonadati</taxon>
        <taxon>Nitrospirota</taxon>
        <taxon>Nitrospiria</taxon>
        <taxon>Nitrospirales</taxon>
        <taxon>Nitrospiraceae</taxon>
        <taxon>Candidatus Nitronereus</taxon>
    </lineage>
</organism>
<proteinExistence type="predicted"/>
<reference evidence="1 2" key="1">
    <citation type="journal article" date="2023" name="ISME J.">
        <title>Cultivation and genomic characterization of novel and ubiquitous marine nitrite-oxidizing bacteria from the Nitrospirales.</title>
        <authorList>
            <person name="Mueller A.J."/>
            <person name="Daebeler A."/>
            <person name="Herbold C.W."/>
            <person name="Kirkegaard R.H."/>
            <person name="Daims H."/>
        </authorList>
    </citation>
    <scope>NUCLEOTIDE SEQUENCE [LARGE SCALE GENOMIC DNA]</scope>
    <source>
        <strain evidence="1 2">EB</strain>
    </source>
</reference>
<evidence type="ECO:0000313" key="1">
    <source>
        <dbReference type="EMBL" id="MDT7043586.1"/>
    </source>
</evidence>
<dbReference type="Pfam" id="PF12893">
    <property type="entry name" value="Lumazine_bd_2"/>
    <property type="match status" value="1"/>
</dbReference>
<evidence type="ECO:0000313" key="2">
    <source>
        <dbReference type="Proteomes" id="UP001250932"/>
    </source>
</evidence>